<reference evidence="5 6" key="1">
    <citation type="submission" date="2018-03" db="EMBL/GenBank/DDBJ databases">
        <authorList>
            <person name="Keele B.F."/>
        </authorList>
    </citation>
    <scope>NUCLEOTIDE SEQUENCE [LARGE SCALE GENOMIC DNA]</scope>
    <source>
        <strain evidence="5 6">CECT 8626</strain>
    </source>
</reference>
<dbReference type="PROSITE" id="PS00211">
    <property type="entry name" value="ABC_TRANSPORTER_1"/>
    <property type="match status" value="1"/>
</dbReference>
<dbReference type="EMBL" id="OMOQ01000001">
    <property type="protein sequence ID" value="SPH18396.1"/>
    <property type="molecule type" value="Genomic_DNA"/>
</dbReference>
<dbReference type="GO" id="GO:0016887">
    <property type="term" value="F:ATP hydrolysis activity"/>
    <property type="evidence" value="ECO:0007669"/>
    <property type="project" value="InterPro"/>
</dbReference>
<keyword evidence="6" id="KW-1185">Reference proteome</keyword>
<evidence type="ECO:0000313" key="6">
    <source>
        <dbReference type="Proteomes" id="UP000244924"/>
    </source>
</evidence>
<feature type="domain" description="ABC transporter" evidence="4">
    <location>
        <begin position="6"/>
        <end position="247"/>
    </location>
</feature>
<dbReference type="EC" id="3.6.3.-" evidence="5"/>
<dbReference type="Gene3D" id="3.40.50.300">
    <property type="entry name" value="P-loop containing nucleotide triphosphate hydrolases"/>
    <property type="match status" value="1"/>
</dbReference>
<dbReference type="Pfam" id="PF00005">
    <property type="entry name" value="ABC_tran"/>
    <property type="match status" value="1"/>
</dbReference>
<protein>
    <submittedName>
        <fullName evidence="5">Lipopolysaccharide export system ATP-binding protein LptB</fullName>
        <ecNumber evidence="5">3.6.3.-</ecNumber>
    </submittedName>
</protein>
<dbReference type="GO" id="GO:0005524">
    <property type="term" value="F:ATP binding"/>
    <property type="evidence" value="ECO:0007669"/>
    <property type="project" value="UniProtKB-KW"/>
</dbReference>
<name>A0A2R8B731_9RHOB</name>
<dbReference type="InterPro" id="IPR003439">
    <property type="entry name" value="ABC_transporter-like_ATP-bd"/>
</dbReference>
<dbReference type="SMART" id="SM00382">
    <property type="entry name" value="AAA"/>
    <property type="match status" value="1"/>
</dbReference>
<evidence type="ECO:0000259" key="4">
    <source>
        <dbReference type="PROSITE" id="PS50893"/>
    </source>
</evidence>
<evidence type="ECO:0000256" key="2">
    <source>
        <dbReference type="ARBA" id="ARBA00022741"/>
    </source>
</evidence>
<dbReference type="CDD" id="cd03219">
    <property type="entry name" value="ABC_Mj1267_LivG_branched"/>
    <property type="match status" value="1"/>
</dbReference>
<gene>
    <name evidence="5" type="primary">lptB_3</name>
    <name evidence="5" type="ORF">DEA8626_01934</name>
</gene>
<dbReference type="RefSeq" id="WP_108852724.1">
    <property type="nucleotide sequence ID" value="NZ_OMOQ01000001.1"/>
</dbReference>
<dbReference type="GO" id="GO:0005886">
    <property type="term" value="C:plasma membrane"/>
    <property type="evidence" value="ECO:0007669"/>
    <property type="project" value="TreeGrafter"/>
</dbReference>
<dbReference type="InterPro" id="IPR051120">
    <property type="entry name" value="ABC_AA/LPS_Transport"/>
</dbReference>
<organism evidence="5 6">
    <name type="scientific">Albidovulum aquaemixtae</name>
    <dbReference type="NCBI Taxonomy" id="1542388"/>
    <lineage>
        <taxon>Bacteria</taxon>
        <taxon>Pseudomonadati</taxon>
        <taxon>Pseudomonadota</taxon>
        <taxon>Alphaproteobacteria</taxon>
        <taxon>Rhodobacterales</taxon>
        <taxon>Paracoccaceae</taxon>
        <taxon>Albidovulum</taxon>
    </lineage>
</organism>
<dbReference type="PANTHER" id="PTHR45772:SF2">
    <property type="entry name" value="ABC TRANSPORTER ATP-BINDING PROTEIN"/>
    <property type="match status" value="1"/>
</dbReference>
<dbReference type="SUPFAM" id="SSF52540">
    <property type="entry name" value="P-loop containing nucleoside triphosphate hydrolases"/>
    <property type="match status" value="1"/>
</dbReference>
<dbReference type="InterPro" id="IPR003593">
    <property type="entry name" value="AAA+_ATPase"/>
</dbReference>
<dbReference type="InterPro" id="IPR017871">
    <property type="entry name" value="ABC_transporter-like_CS"/>
</dbReference>
<keyword evidence="3 5" id="KW-0067">ATP-binding</keyword>
<evidence type="ECO:0000256" key="1">
    <source>
        <dbReference type="ARBA" id="ARBA00022448"/>
    </source>
</evidence>
<sequence>MSEPILILRGLTKSFGALKATDDVSLDLRPGEIHALIGPNGAGKSTLIKEIAGELRPDAGTITFEGQPIDGLGPAERARLGLARSFQVSSVVPDFTVLENTMLAVQGASGATFRFFRPALSDRSLTDPALFHIHQAGLDGREGVSAAALAHGERRRLEIAMALAMRPRAFLLDEPMAGMGAEGARDLTAILAELKSEAPILLVEHDMDAVFALADRISVLVYGKVIATGTVDAIRANDEVRRSYLGEDA</sequence>
<dbReference type="PROSITE" id="PS50893">
    <property type="entry name" value="ABC_TRANSPORTER_2"/>
    <property type="match status" value="1"/>
</dbReference>
<evidence type="ECO:0000256" key="3">
    <source>
        <dbReference type="ARBA" id="ARBA00022840"/>
    </source>
</evidence>
<dbReference type="AlphaFoldDB" id="A0A2R8B731"/>
<dbReference type="OrthoDB" id="9806149at2"/>
<dbReference type="InterPro" id="IPR032823">
    <property type="entry name" value="BCA_ABC_TP_C"/>
</dbReference>
<dbReference type="PANTHER" id="PTHR45772">
    <property type="entry name" value="CONSERVED COMPONENT OF ABC TRANSPORTER FOR NATURAL AMINO ACIDS-RELATED"/>
    <property type="match status" value="1"/>
</dbReference>
<evidence type="ECO:0000313" key="5">
    <source>
        <dbReference type="EMBL" id="SPH18396.1"/>
    </source>
</evidence>
<keyword evidence="2" id="KW-0547">Nucleotide-binding</keyword>
<dbReference type="Pfam" id="PF12399">
    <property type="entry name" value="BCA_ABC_TP_C"/>
    <property type="match status" value="1"/>
</dbReference>
<proteinExistence type="predicted"/>
<keyword evidence="5" id="KW-0378">Hydrolase</keyword>
<dbReference type="InterPro" id="IPR027417">
    <property type="entry name" value="P-loop_NTPase"/>
</dbReference>
<accession>A0A2R8B731</accession>
<dbReference type="Proteomes" id="UP000244924">
    <property type="component" value="Unassembled WGS sequence"/>
</dbReference>
<keyword evidence="1" id="KW-0813">Transport</keyword>